<protein>
    <recommendedName>
        <fullName evidence="2">DUF2726 domain-containing protein</fullName>
    </recommendedName>
</protein>
<evidence type="ECO:0000256" key="1">
    <source>
        <dbReference type="SAM" id="Phobius"/>
    </source>
</evidence>
<sequence length="169" mass="19606">MTNIYIVLALLILIAALLLVIKHLNMNETTEKLLPYRAKLYIFSRSELQFLQALREHIDTKRYLIFPKMRLADFIEVTATGKEYQTWWNKIRAKHIDYLIWDAQENKIALAIELDGSSHNSQKMQERDAFVNKLYARIGVRLEHVTVGDDYAVKIKSLLPITASTAETV</sequence>
<dbReference type="Pfam" id="PF10881">
    <property type="entry name" value="DUF2726"/>
    <property type="match status" value="1"/>
</dbReference>
<keyword evidence="1" id="KW-1133">Transmembrane helix</keyword>
<keyword evidence="1" id="KW-0812">Transmembrane</keyword>
<dbReference type="AlphaFoldDB" id="A0A1F6DD93"/>
<keyword evidence="1" id="KW-0472">Membrane</keyword>
<dbReference type="STRING" id="1798492.A3C89_02990"/>
<organism evidence="3 4">
    <name type="scientific">Candidatus Kaiserbacteria bacterium RIFCSPHIGHO2_02_FULL_50_50</name>
    <dbReference type="NCBI Taxonomy" id="1798492"/>
    <lineage>
        <taxon>Bacteria</taxon>
        <taxon>Candidatus Kaiseribacteriota</taxon>
    </lineage>
</organism>
<reference evidence="3 4" key="1">
    <citation type="journal article" date="2016" name="Nat. Commun.">
        <title>Thousands of microbial genomes shed light on interconnected biogeochemical processes in an aquifer system.</title>
        <authorList>
            <person name="Anantharaman K."/>
            <person name="Brown C.T."/>
            <person name="Hug L.A."/>
            <person name="Sharon I."/>
            <person name="Castelle C.J."/>
            <person name="Probst A.J."/>
            <person name="Thomas B.C."/>
            <person name="Singh A."/>
            <person name="Wilkins M.J."/>
            <person name="Karaoz U."/>
            <person name="Brodie E.L."/>
            <person name="Williams K.H."/>
            <person name="Hubbard S.S."/>
            <person name="Banfield J.F."/>
        </authorList>
    </citation>
    <scope>NUCLEOTIDE SEQUENCE [LARGE SCALE GENOMIC DNA]</scope>
</reference>
<evidence type="ECO:0000259" key="2">
    <source>
        <dbReference type="Pfam" id="PF10881"/>
    </source>
</evidence>
<dbReference type="EMBL" id="MFLF01000017">
    <property type="protein sequence ID" value="OGG59290.1"/>
    <property type="molecule type" value="Genomic_DNA"/>
</dbReference>
<name>A0A1F6DD93_9BACT</name>
<feature type="domain" description="DUF2726" evidence="2">
    <location>
        <begin position="41"/>
        <end position="152"/>
    </location>
</feature>
<accession>A0A1F6DD93</accession>
<evidence type="ECO:0000313" key="3">
    <source>
        <dbReference type="EMBL" id="OGG59290.1"/>
    </source>
</evidence>
<evidence type="ECO:0000313" key="4">
    <source>
        <dbReference type="Proteomes" id="UP000178794"/>
    </source>
</evidence>
<dbReference type="InterPro" id="IPR024402">
    <property type="entry name" value="DUF2726"/>
</dbReference>
<dbReference type="Proteomes" id="UP000178794">
    <property type="component" value="Unassembled WGS sequence"/>
</dbReference>
<comment type="caution">
    <text evidence="3">The sequence shown here is derived from an EMBL/GenBank/DDBJ whole genome shotgun (WGS) entry which is preliminary data.</text>
</comment>
<proteinExistence type="predicted"/>
<feature type="transmembrane region" description="Helical" evidence="1">
    <location>
        <begin position="6"/>
        <end position="24"/>
    </location>
</feature>
<gene>
    <name evidence="3" type="ORF">A3C89_02990</name>
</gene>